<name>A0A9P6C6C9_9AGAR</name>
<reference evidence="3" key="1">
    <citation type="submission" date="2020-11" db="EMBL/GenBank/DDBJ databases">
        <authorList>
            <consortium name="DOE Joint Genome Institute"/>
            <person name="Ahrendt S."/>
            <person name="Riley R."/>
            <person name="Andreopoulos W."/>
            <person name="Labutti K."/>
            <person name="Pangilinan J."/>
            <person name="Ruiz-Duenas F.J."/>
            <person name="Barrasa J.M."/>
            <person name="Sanchez-Garcia M."/>
            <person name="Camarero S."/>
            <person name="Miyauchi S."/>
            <person name="Serrano A."/>
            <person name="Linde D."/>
            <person name="Babiker R."/>
            <person name="Drula E."/>
            <person name="Ayuso-Fernandez I."/>
            <person name="Pacheco R."/>
            <person name="Padilla G."/>
            <person name="Ferreira P."/>
            <person name="Barriuso J."/>
            <person name="Kellner H."/>
            <person name="Castanera R."/>
            <person name="Alfaro M."/>
            <person name="Ramirez L."/>
            <person name="Pisabarro A.G."/>
            <person name="Kuo A."/>
            <person name="Tritt A."/>
            <person name="Lipzen A."/>
            <person name="He G."/>
            <person name="Yan M."/>
            <person name="Ng V."/>
            <person name="Cullen D."/>
            <person name="Martin F."/>
            <person name="Rosso M.-N."/>
            <person name="Henrissat B."/>
            <person name="Hibbett D."/>
            <person name="Martinez A.T."/>
            <person name="Grigoriev I.V."/>
        </authorList>
    </citation>
    <scope>NUCLEOTIDE SEQUENCE</scope>
    <source>
        <strain evidence="3">MF-IS2</strain>
    </source>
</reference>
<proteinExistence type="predicted"/>
<feature type="coiled-coil region" evidence="1">
    <location>
        <begin position="28"/>
        <end position="62"/>
    </location>
</feature>
<evidence type="ECO:0000313" key="4">
    <source>
        <dbReference type="Proteomes" id="UP000807342"/>
    </source>
</evidence>
<dbReference type="InterPro" id="IPR032675">
    <property type="entry name" value="LRR_dom_sf"/>
</dbReference>
<dbReference type="Gene3D" id="3.80.10.10">
    <property type="entry name" value="Ribonuclease Inhibitor"/>
    <property type="match status" value="1"/>
</dbReference>
<dbReference type="Proteomes" id="UP000807342">
    <property type="component" value="Unassembled WGS sequence"/>
</dbReference>
<organism evidence="3 4">
    <name type="scientific">Macrolepiota fuliginosa MF-IS2</name>
    <dbReference type="NCBI Taxonomy" id="1400762"/>
    <lineage>
        <taxon>Eukaryota</taxon>
        <taxon>Fungi</taxon>
        <taxon>Dikarya</taxon>
        <taxon>Basidiomycota</taxon>
        <taxon>Agaricomycotina</taxon>
        <taxon>Agaricomycetes</taxon>
        <taxon>Agaricomycetidae</taxon>
        <taxon>Agaricales</taxon>
        <taxon>Agaricineae</taxon>
        <taxon>Agaricaceae</taxon>
        <taxon>Macrolepiota</taxon>
    </lineage>
</organism>
<comment type="caution">
    <text evidence="3">The sequence shown here is derived from an EMBL/GenBank/DDBJ whole genome shotgun (WGS) entry which is preliminary data.</text>
</comment>
<sequence>METSSPDTNRGDGAGATQDNPLPQEQRLEALTATISELQDSLTALQLQRDTLNTQLTNYKAAISPIRRLLPEILQEIFIQCLPATHNPIMDSREVPLLLNRVCHFWRQVAYTTPRLWSSIHISIPETSLSMRFGSIRTKSPALSDISAWLSRSGALPLSISISHVEPMADYYLPSTNDTIRHYLDVLARFKSRWRSLLLLIPLYDWMDTLGKLRADELPMLEEIYISGPLPYVDNGTGYGSVTLKDLTPLAKDSGILLTPTLRRVAIPFTGQSTLRMPINWQNLTSLELLGGSCAYFLSEAARVLVLCGSKLETCTISFLRVLFDSLHENQSYGRIHLPNLYSITLIEEGPSSVTSEFLRSLHAPRLRHFGYEQRASWDSQDATQFLLQGLVRSFSTFLTQLVQPLEELSLVVEDMAEVDVEGILQLVPELKRLSLRHSGKYDASLYRISPTPSDAVKMYFQDMHLRCLTPLERLGEGEGMEGDQIPTTEDPDFSGSEDSAQISDSLGIGVVAQRVCCPKLEVFHCVGAVFSGSAILEFLSSRLGHDSSSTTRDAGLTRLRKCGMLIYLPLGEEGSKETRAGIEELRVANPSSMLDVTFVPFAEPPPAFGWAHFETFSLYDGVDRFDCGWPGSWAF</sequence>
<protein>
    <recommendedName>
        <fullName evidence="5">F-box domain-containing protein</fullName>
    </recommendedName>
</protein>
<evidence type="ECO:0008006" key="5">
    <source>
        <dbReference type="Google" id="ProtNLM"/>
    </source>
</evidence>
<evidence type="ECO:0000256" key="2">
    <source>
        <dbReference type="SAM" id="MobiDB-lite"/>
    </source>
</evidence>
<evidence type="ECO:0000313" key="3">
    <source>
        <dbReference type="EMBL" id="KAF9450730.1"/>
    </source>
</evidence>
<dbReference type="OrthoDB" id="3221235at2759"/>
<keyword evidence="4" id="KW-1185">Reference proteome</keyword>
<feature type="region of interest" description="Disordered" evidence="2">
    <location>
        <begin position="1"/>
        <end position="23"/>
    </location>
</feature>
<keyword evidence="1" id="KW-0175">Coiled coil</keyword>
<gene>
    <name evidence="3" type="ORF">P691DRAFT_809564</name>
</gene>
<feature type="region of interest" description="Disordered" evidence="2">
    <location>
        <begin position="477"/>
        <end position="499"/>
    </location>
</feature>
<evidence type="ECO:0000256" key="1">
    <source>
        <dbReference type="SAM" id="Coils"/>
    </source>
</evidence>
<dbReference type="AlphaFoldDB" id="A0A9P6C6C9"/>
<dbReference type="EMBL" id="MU151098">
    <property type="protein sequence ID" value="KAF9450730.1"/>
    <property type="molecule type" value="Genomic_DNA"/>
</dbReference>
<accession>A0A9P6C6C9</accession>